<reference evidence="5 6" key="1">
    <citation type="submission" date="2024-03" db="EMBL/GenBank/DDBJ databases">
        <title>Actinomycetospora sp. OC33-EN08, a novel actinomycete isolated from wild orchid (Aerides multiflora).</title>
        <authorList>
            <person name="Suriyachadkun C."/>
        </authorList>
    </citation>
    <scope>NUCLEOTIDE SEQUENCE [LARGE SCALE GENOMIC DNA]</scope>
    <source>
        <strain evidence="5 6">OC33-EN08</strain>
    </source>
</reference>
<proteinExistence type="predicted"/>
<dbReference type="InterPro" id="IPR025241">
    <property type="entry name" value="DUF4190"/>
</dbReference>
<evidence type="ECO:0000313" key="6">
    <source>
        <dbReference type="Proteomes" id="UP001385809"/>
    </source>
</evidence>
<dbReference type="EMBL" id="JBBEGN010000001">
    <property type="protein sequence ID" value="MEJ2866295.1"/>
    <property type="molecule type" value="Genomic_DNA"/>
</dbReference>
<organism evidence="5 6">
    <name type="scientific">Actinomycetospora aurantiaca</name>
    <dbReference type="NCBI Taxonomy" id="3129233"/>
    <lineage>
        <taxon>Bacteria</taxon>
        <taxon>Bacillati</taxon>
        <taxon>Actinomycetota</taxon>
        <taxon>Actinomycetes</taxon>
        <taxon>Pseudonocardiales</taxon>
        <taxon>Pseudonocardiaceae</taxon>
        <taxon>Actinomycetospora</taxon>
    </lineage>
</organism>
<feature type="compositionally biased region" description="Pro residues" evidence="1">
    <location>
        <begin position="13"/>
        <end position="24"/>
    </location>
</feature>
<keyword evidence="6" id="KW-1185">Reference proteome</keyword>
<evidence type="ECO:0000256" key="2">
    <source>
        <dbReference type="SAM" id="Phobius"/>
    </source>
</evidence>
<feature type="region of interest" description="Disordered" evidence="1">
    <location>
        <begin position="1"/>
        <end position="24"/>
    </location>
</feature>
<keyword evidence="2" id="KW-1133">Transmembrane helix</keyword>
<accession>A0ABU8MI15</accession>
<gene>
    <name evidence="5" type="ORF">WCD74_00875</name>
</gene>
<protein>
    <submittedName>
        <fullName evidence="5">DUF4190 domain-containing protein</fullName>
    </submittedName>
</protein>
<dbReference type="Pfam" id="PF14230">
    <property type="entry name" value="DUF4333"/>
    <property type="match status" value="1"/>
</dbReference>
<evidence type="ECO:0000259" key="4">
    <source>
        <dbReference type="Pfam" id="PF14230"/>
    </source>
</evidence>
<feature type="transmembrane region" description="Helical" evidence="2">
    <location>
        <begin position="31"/>
        <end position="52"/>
    </location>
</feature>
<feature type="transmembrane region" description="Helical" evidence="2">
    <location>
        <begin position="73"/>
        <end position="97"/>
    </location>
</feature>
<comment type="caution">
    <text evidence="5">The sequence shown here is derived from an EMBL/GenBank/DDBJ whole genome shotgun (WGS) entry which is preliminary data.</text>
</comment>
<evidence type="ECO:0000259" key="3">
    <source>
        <dbReference type="Pfam" id="PF13828"/>
    </source>
</evidence>
<dbReference type="Proteomes" id="UP001385809">
    <property type="component" value="Unassembled WGS sequence"/>
</dbReference>
<feature type="domain" description="DUF4333" evidence="4">
    <location>
        <begin position="129"/>
        <end position="173"/>
    </location>
</feature>
<sequence>MTQQLPPYASPEQPTPGYAPAPPAPERTNTMAILSIVFAFVFSPLGIVFGVIGRKQARERNENGRGLATAGMWLSIVFVVLGVVTAVIVSVMAASIAQQVSQLPDVPPASSSSSDVPAVTPEQLAPEVSAQLGAEDVVCPEMLPGQVGATTVCSGTVDGEQAQLGVTVTEVSGTQVAFRIARVG</sequence>
<dbReference type="RefSeq" id="WP_337692920.1">
    <property type="nucleotide sequence ID" value="NZ_JBBEGN010000001.1"/>
</dbReference>
<dbReference type="Pfam" id="PF13828">
    <property type="entry name" value="DUF4190"/>
    <property type="match status" value="1"/>
</dbReference>
<dbReference type="InterPro" id="IPR025637">
    <property type="entry name" value="DUF4333"/>
</dbReference>
<name>A0ABU8MI15_9PSEU</name>
<evidence type="ECO:0000313" key="5">
    <source>
        <dbReference type="EMBL" id="MEJ2866295.1"/>
    </source>
</evidence>
<evidence type="ECO:0000256" key="1">
    <source>
        <dbReference type="SAM" id="MobiDB-lite"/>
    </source>
</evidence>
<feature type="domain" description="DUF4190" evidence="3">
    <location>
        <begin position="32"/>
        <end position="84"/>
    </location>
</feature>
<keyword evidence="2" id="KW-0812">Transmembrane</keyword>
<keyword evidence="2" id="KW-0472">Membrane</keyword>